<dbReference type="Proteomes" id="UP001152562">
    <property type="component" value="Unassembled WGS sequence"/>
</dbReference>
<feature type="compositionally biased region" description="Basic and acidic residues" evidence="1">
    <location>
        <begin position="557"/>
        <end position="574"/>
    </location>
</feature>
<sequence length="794" mass="86940">MLVPRDDVPALVINPNNPPPWLQNSTAQIVYVQNYVQPYMPVDQNVYLQQYVQNPMYVNVDPRFIVESNQIYQNPPMTQDKTNFMQIRPMRPTRSVRPRAYRQIQPRVRYPNIQRVQTMQMNEMNGISNVRSMNLMNGVSSGNVRGINDVSMAGDNFNPNINRTMTNAINGAMASDNLNLNNNRVTMGNVAINGAMTSDNINVNMHRVTMGNVAINGAMASDNLKLNTNRVTMGNVAINGTMTSENLNLNMHRGGMANVAINGAISTNVNINGPSTFNNTSNAINGVNYNSLNANENTITTNVIGAMNATPINGQMNESNRVSQVPNITQISINTFKAMSNAASNCDIGPNTLHRMTDNGVVISNVAPNSNLYLPSNGVNCINTPVMSNVSGTITNVGRNDTPNLTAFNPTVKNVPSLISVNTNVANGAINIAKSVSLRNVTVNNAVSTVAKIPNSIKTIVPNSVNVINGPNIGLNSVNTINRADIGANSVNVTKGPASNGLARVPVAANVNIVGPTKSTTTKVKLERNNPKIGHNKILNANLDNPNNVEDTPTQTESKDNTRNEDRKRKSESPDEIKSKLLVLDINEDKLQRKTVFTQARGRILNVDTKENIPIDEDIKKINKAFNKDVNDKDYVLTHVLDGFVIQESNVAFPIRKPIVEKTIRLNSDALKDLEDEIPSVAIVKGTNIPADEEKLNEKESLYEKQVKINKTECLISDGNPFSRLTPAAIKNWTMEQLTDHLSRSGWERTSSSFYEHEIDGESLLLVSKSQLLVIGVKEEQADVIIAFVNSGKS</sequence>
<reference evidence="2" key="1">
    <citation type="submission" date="2022-05" db="EMBL/GenBank/DDBJ databases">
        <authorList>
            <person name="Okamura Y."/>
        </authorList>
    </citation>
    <scope>NUCLEOTIDE SEQUENCE</scope>
</reference>
<protein>
    <recommendedName>
        <fullName evidence="4">SAM domain-containing protein</fullName>
    </recommendedName>
</protein>
<dbReference type="Gene3D" id="1.10.150.50">
    <property type="entry name" value="Transcription Factor, Ets-1"/>
    <property type="match status" value="1"/>
</dbReference>
<gene>
    <name evidence="2" type="ORF">PIBRA_LOCUS12566</name>
</gene>
<accession>A0A9P0TWG2</accession>
<evidence type="ECO:0000313" key="2">
    <source>
        <dbReference type="EMBL" id="CAH4036816.1"/>
    </source>
</evidence>
<keyword evidence="3" id="KW-1185">Reference proteome</keyword>
<dbReference type="AlphaFoldDB" id="A0A9P0TWG2"/>
<feature type="compositionally biased region" description="Polar residues" evidence="1">
    <location>
        <begin position="542"/>
        <end position="556"/>
    </location>
</feature>
<dbReference type="InterPro" id="IPR013761">
    <property type="entry name" value="SAM/pointed_sf"/>
</dbReference>
<feature type="region of interest" description="Disordered" evidence="1">
    <location>
        <begin position="527"/>
        <end position="574"/>
    </location>
</feature>
<dbReference type="EMBL" id="CALOZG010000084">
    <property type="protein sequence ID" value="CAH4036816.1"/>
    <property type="molecule type" value="Genomic_DNA"/>
</dbReference>
<proteinExistence type="predicted"/>
<evidence type="ECO:0008006" key="4">
    <source>
        <dbReference type="Google" id="ProtNLM"/>
    </source>
</evidence>
<dbReference type="SUPFAM" id="SSF47769">
    <property type="entry name" value="SAM/Pointed domain"/>
    <property type="match status" value="1"/>
</dbReference>
<evidence type="ECO:0000256" key="1">
    <source>
        <dbReference type="SAM" id="MobiDB-lite"/>
    </source>
</evidence>
<organism evidence="2 3">
    <name type="scientific">Pieris brassicae</name>
    <name type="common">White butterfly</name>
    <name type="synonym">Large white butterfly</name>
    <dbReference type="NCBI Taxonomy" id="7116"/>
    <lineage>
        <taxon>Eukaryota</taxon>
        <taxon>Metazoa</taxon>
        <taxon>Ecdysozoa</taxon>
        <taxon>Arthropoda</taxon>
        <taxon>Hexapoda</taxon>
        <taxon>Insecta</taxon>
        <taxon>Pterygota</taxon>
        <taxon>Neoptera</taxon>
        <taxon>Endopterygota</taxon>
        <taxon>Lepidoptera</taxon>
        <taxon>Glossata</taxon>
        <taxon>Ditrysia</taxon>
        <taxon>Papilionoidea</taxon>
        <taxon>Pieridae</taxon>
        <taxon>Pierinae</taxon>
        <taxon>Pieris</taxon>
    </lineage>
</organism>
<evidence type="ECO:0000313" key="3">
    <source>
        <dbReference type="Proteomes" id="UP001152562"/>
    </source>
</evidence>
<name>A0A9P0TWG2_PIEBR</name>
<comment type="caution">
    <text evidence="2">The sequence shown here is derived from an EMBL/GenBank/DDBJ whole genome shotgun (WGS) entry which is preliminary data.</text>
</comment>